<name>A0ABN7S8Z1_OIKDI</name>
<reference evidence="2 3" key="1">
    <citation type="submission" date="2021-04" db="EMBL/GenBank/DDBJ databases">
        <authorList>
            <person name="Bliznina A."/>
        </authorList>
    </citation>
    <scope>NUCLEOTIDE SEQUENCE [LARGE SCALE GENOMIC DNA]</scope>
</reference>
<evidence type="ECO:0000313" key="3">
    <source>
        <dbReference type="Proteomes" id="UP001158576"/>
    </source>
</evidence>
<keyword evidence="3" id="KW-1185">Reference proteome</keyword>
<accession>A0ABN7S8Z1</accession>
<sequence>MEARSKNIQARDVYLQGTPLKPAALPSRNQLAFSSARSQEKTKEKVDPVENAVSQSFLDGEWERMNADPAIDFAKVRPDSRFAEISCPFPTTPAKKISPGILDIPNEQESSQEMSPPRDYKSFNLSDILDSP</sequence>
<dbReference type="Proteomes" id="UP001158576">
    <property type="component" value="Chromosome PAR"/>
</dbReference>
<feature type="region of interest" description="Disordered" evidence="1">
    <location>
        <begin position="16"/>
        <end position="52"/>
    </location>
</feature>
<dbReference type="EMBL" id="OU015568">
    <property type="protein sequence ID" value="CAG5091132.1"/>
    <property type="molecule type" value="Genomic_DNA"/>
</dbReference>
<evidence type="ECO:0000256" key="1">
    <source>
        <dbReference type="SAM" id="MobiDB-lite"/>
    </source>
</evidence>
<organism evidence="2 3">
    <name type="scientific">Oikopleura dioica</name>
    <name type="common">Tunicate</name>
    <dbReference type="NCBI Taxonomy" id="34765"/>
    <lineage>
        <taxon>Eukaryota</taxon>
        <taxon>Metazoa</taxon>
        <taxon>Chordata</taxon>
        <taxon>Tunicata</taxon>
        <taxon>Appendicularia</taxon>
        <taxon>Copelata</taxon>
        <taxon>Oikopleuridae</taxon>
        <taxon>Oikopleura</taxon>
    </lineage>
</organism>
<gene>
    <name evidence="2" type="ORF">OKIOD_LOCUS4430</name>
</gene>
<feature type="compositionally biased region" description="Polar residues" evidence="1">
    <location>
        <begin position="27"/>
        <end position="37"/>
    </location>
</feature>
<feature type="region of interest" description="Disordered" evidence="1">
    <location>
        <begin position="85"/>
        <end position="132"/>
    </location>
</feature>
<feature type="compositionally biased region" description="Basic and acidic residues" evidence="1">
    <location>
        <begin position="38"/>
        <end position="48"/>
    </location>
</feature>
<proteinExistence type="predicted"/>
<evidence type="ECO:0000313" key="2">
    <source>
        <dbReference type="EMBL" id="CAG5091132.1"/>
    </source>
</evidence>
<protein>
    <submittedName>
        <fullName evidence="2">Oidioi.mRNA.OKI2018_I69.PAR.g12872.t1.cds</fullName>
    </submittedName>
</protein>